<evidence type="ECO:0000313" key="1">
    <source>
        <dbReference type="EMBL" id="QDU42104.1"/>
    </source>
</evidence>
<dbReference type="KEGG" id="sdyn:Mal52_05590"/>
<reference evidence="1 2" key="1">
    <citation type="submission" date="2019-02" db="EMBL/GenBank/DDBJ databases">
        <title>Deep-cultivation of Planctomycetes and their phenomic and genomic characterization uncovers novel biology.</title>
        <authorList>
            <person name="Wiegand S."/>
            <person name="Jogler M."/>
            <person name="Boedeker C."/>
            <person name="Pinto D."/>
            <person name="Vollmers J."/>
            <person name="Rivas-Marin E."/>
            <person name="Kohn T."/>
            <person name="Peeters S.H."/>
            <person name="Heuer A."/>
            <person name="Rast P."/>
            <person name="Oberbeckmann S."/>
            <person name="Bunk B."/>
            <person name="Jeske O."/>
            <person name="Meyerdierks A."/>
            <person name="Storesund J.E."/>
            <person name="Kallscheuer N."/>
            <person name="Luecker S."/>
            <person name="Lage O.M."/>
            <person name="Pohl T."/>
            <person name="Merkel B.J."/>
            <person name="Hornburger P."/>
            <person name="Mueller R.-W."/>
            <person name="Bruemmer F."/>
            <person name="Labrenz M."/>
            <person name="Spormann A.M."/>
            <person name="Op den Camp H."/>
            <person name="Overmann J."/>
            <person name="Amann R."/>
            <person name="Jetten M.S.M."/>
            <person name="Mascher T."/>
            <person name="Medema M.H."/>
            <person name="Devos D.P."/>
            <person name="Kaster A.-K."/>
            <person name="Ovreas L."/>
            <person name="Rohde M."/>
            <person name="Galperin M.Y."/>
            <person name="Jogler C."/>
        </authorList>
    </citation>
    <scope>NUCLEOTIDE SEQUENCE [LARGE SCALE GENOMIC DNA]</scope>
    <source>
        <strain evidence="1 2">Mal52</strain>
    </source>
</reference>
<accession>A0A517ZHZ9</accession>
<dbReference type="Proteomes" id="UP000319383">
    <property type="component" value="Chromosome"/>
</dbReference>
<sequence>MHRNDFLKLIGAVSNDAEYLPVAGSLRNGNGFVGHYNATMNTGLAETCVLVNARIIEFKEARSGGGRGSIQDFNDFLEEVVARVTADGEQDPLAIDNDDFGKAIPLTAITMDEISIIYPVSHIRSLLERASQAQSGTAQQATTGNTPEEIPSFLDFEQSPVLKVLRTKLW</sequence>
<dbReference type="OrthoDB" id="282391at2"/>
<dbReference type="AlphaFoldDB" id="A0A517ZHZ9"/>
<gene>
    <name evidence="1" type="ORF">Mal52_05590</name>
</gene>
<dbReference type="RefSeq" id="WP_145374150.1">
    <property type="nucleotide sequence ID" value="NZ_CAXBED010000210.1"/>
</dbReference>
<proteinExistence type="predicted"/>
<keyword evidence="2" id="KW-1185">Reference proteome</keyword>
<protein>
    <submittedName>
        <fullName evidence="1">Uncharacterized protein</fullName>
    </submittedName>
</protein>
<organism evidence="1 2">
    <name type="scientific">Symmachiella dynata</name>
    <dbReference type="NCBI Taxonomy" id="2527995"/>
    <lineage>
        <taxon>Bacteria</taxon>
        <taxon>Pseudomonadati</taxon>
        <taxon>Planctomycetota</taxon>
        <taxon>Planctomycetia</taxon>
        <taxon>Planctomycetales</taxon>
        <taxon>Planctomycetaceae</taxon>
        <taxon>Symmachiella</taxon>
    </lineage>
</organism>
<dbReference type="EMBL" id="CP036276">
    <property type="protein sequence ID" value="QDU42104.1"/>
    <property type="molecule type" value="Genomic_DNA"/>
</dbReference>
<name>A0A517ZHZ9_9PLAN</name>
<evidence type="ECO:0000313" key="2">
    <source>
        <dbReference type="Proteomes" id="UP000319383"/>
    </source>
</evidence>